<keyword evidence="3" id="KW-1185">Reference proteome</keyword>
<proteinExistence type="inferred from homology"/>
<protein>
    <submittedName>
        <fullName evidence="2">Aspartate/glutamate racemase family protein</fullName>
    </submittedName>
</protein>
<sequence>MKIAYINPNASAGMTKAVVTAARHALPEAEILGLTNTQGPAAIQGKEDGRAAVPGLLALLPVARAQGADAIVIACFDDTGLAEAQAQAGCPVLGIGQSSFVMAKLLGLRFSVVTSLPVSVPVIRENIRDQGFSAQCASVRASDLPVLTIDRGGPAVIARIAQEIECARREDNAACVILGCAGMAPLKDTLAARFGFAIIDGVEASAQLARAVATVQGRQQPA</sequence>
<dbReference type="PANTHER" id="PTHR28047">
    <property type="entry name" value="PROTEIN DCG1"/>
    <property type="match status" value="1"/>
</dbReference>
<dbReference type="Pfam" id="PF01177">
    <property type="entry name" value="Asp_Glu_race"/>
    <property type="match status" value="1"/>
</dbReference>
<organism evidence="2 3">
    <name type="scientific">Tropicibacter oceani</name>
    <dbReference type="NCBI Taxonomy" id="3058420"/>
    <lineage>
        <taxon>Bacteria</taxon>
        <taxon>Pseudomonadati</taxon>
        <taxon>Pseudomonadota</taxon>
        <taxon>Alphaproteobacteria</taxon>
        <taxon>Rhodobacterales</taxon>
        <taxon>Roseobacteraceae</taxon>
        <taxon>Tropicibacter</taxon>
    </lineage>
</organism>
<dbReference type="Gene3D" id="3.40.50.12500">
    <property type="match status" value="1"/>
</dbReference>
<dbReference type="InterPro" id="IPR053714">
    <property type="entry name" value="Iso_Racemase_Enz_sf"/>
</dbReference>
<evidence type="ECO:0000313" key="2">
    <source>
        <dbReference type="EMBL" id="WGW05932.1"/>
    </source>
</evidence>
<evidence type="ECO:0000313" key="3">
    <source>
        <dbReference type="Proteomes" id="UP001241605"/>
    </source>
</evidence>
<dbReference type="RefSeq" id="WP_282302555.1">
    <property type="nucleotide sequence ID" value="NZ_CP124617.1"/>
</dbReference>
<keyword evidence="2" id="KW-0614">Plasmid</keyword>
<dbReference type="InterPro" id="IPR052186">
    <property type="entry name" value="Hydantoin_racemase-like"/>
</dbReference>
<comment type="similarity">
    <text evidence="1">Belongs to the HyuE racemase family.</text>
</comment>
<gene>
    <name evidence="2" type="ORF">QF118_19350</name>
</gene>
<reference evidence="2 3" key="1">
    <citation type="submission" date="2023-05" db="EMBL/GenBank/DDBJ databases">
        <title>YMD87, complete Genome.</title>
        <authorList>
            <person name="Zhang J."/>
            <person name="Xu X."/>
        </authorList>
    </citation>
    <scope>NUCLEOTIDE SEQUENCE [LARGE SCALE GENOMIC DNA]</scope>
    <source>
        <strain evidence="2 3">YMD87</strain>
        <plasmid evidence="2 3">unnamed1</plasmid>
    </source>
</reference>
<dbReference type="Proteomes" id="UP001241605">
    <property type="component" value="Plasmid unnamed1"/>
</dbReference>
<dbReference type="InterPro" id="IPR015942">
    <property type="entry name" value="Asp/Glu/hydantoin_racemase"/>
</dbReference>
<geneLocation type="plasmid" evidence="2 3">
    <name>unnamed1</name>
</geneLocation>
<name>A0ABY8QMU9_9RHOB</name>
<dbReference type="EMBL" id="CP124617">
    <property type="protein sequence ID" value="WGW05932.1"/>
    <property type="molecule type" value="Genomic_DNA"/>
</dbReference>
<evidence type="ECO:0000256" key="1">
    <source>
        <dbReference type="ARBA" id="ARBA00038414"/>
    </source>
</evidence>
<accession>A0ABY8QMU9</accession>
<dbReference type="PANTHER" id="PTHR28047:SF5">
    <property type="entry name" value="PROTEIN DCG1"/>
    <property type="match status" value="1"/>
</dbReference>